<reference evidence="1" key="1">
    <citation type="submission" date="2023-11" db="EMBL/GenBank/DDBJ databases">
        <authorList>
            <person name="De Vega J J."/>
            <person name="De Vega J J."/>
        </authorList>
    </citation>
    <scope>NUCLEOTIDE SEQUENCE</scope>
</reference>
<gene>
    <name evidence="1" type="ORF">MYCIT1_LOCUS32904</name>
</gene>
<sequence>MFSLSSLGLSFSMTPFMFIVESNLPMSARAVLAFTAISTTSISTGLLAWASSPYVTSALLSKLPTTGAVQEMEVKTLTLWFKPRTTRIFDPTFLVGTNRPFANLELAQLVFLPPALRNTTPGHEETVAETTDEKGEVIGRWVVKWAEGGEGSCHEVGKVIRRAVSPSMPCPAGAQIYRHFNVHKELLPPLVLVDAPADGVATKP</sequence>
<evidence type="ECO:0000313" key="2">
    <source>
        <dbReference type="Proteomes" id="UP001295794"/>
    </source>
</evidence>
<dbReference type="EMBL" id="CAVNYO010000444">
    <property type="protein sequence ID" value="CAK5281686.1"/>
    <property type="molecule type" value="Genomic_DNA"/>
</dbReference>
<protein>
    <submittedName>
        <fullName evidence="1">Uncharacterized protein</fullName>
    </submittedName>
</protein>
<name>A0AAD2HUI4_9AGAR</name>
<organism evidence="1 2">
    <name type="scientific">Mycena citricolor</name>
    <dbReference type="NCBI Taxonomy" id="2018698"/>
    <lineage>
        <taxon>Eukaryota</taxon>
        <taxon>Fungi</taxon>
        <taxon>Dikarya</taxon>
        <taxon>Basidiomycota</taxon>
        <taxon>Agaricomycotina</taxon>
        <taxon>Agaricomycetes</taxon>
        <taxon>Agaricomycetidae</taxon>
        <taxon>Agaricales</taxon>
        <taxon>Marasmiineae</taxon>
        <taxon>Mycenaceae</taxon>
        <taxon>Mycena</taxon>
    </lineage>
</organism>
<dbReference type="Proteomes" id="UP001295794">
    <property type="component" value="Unassembled WGS sequence"/>
</dbReference>
<proteinExistence type="predicted"/>
<accession>A0AAD2HUI4</accession>
<evidence type="ECO:0000313" key="1">
    <source>
        <dbReference type="EMBL" id="CAK5281686.1"/>
    </source>
</evidence>
<dbReference type="AlphaFoldDB" id="A0AAD2HUI4"/>
<keyword evidence="2" id="KW-1185">Reference proteome</keyword>
<comment type="caution">
    <text evidence="1">The sequence shown here is derived from an EMBL/GenBank/DDBJ whole genome shotgun (WGS) entry which is preliminary data.</text>
</comment>